<accession>A0A4Q9RCF1</accession>
<gene>
    <name evidence="2" type="ORF">DNJ96_07650</name>
    <name evidence="1" type="ORF">DNJ96_16285</name>
</gene>
<sequence length="35" mass="3775">TGKQIICAAMRKLLCIVYGVLKSGVPFNPELALAR</sequence>
<evidence type="ECO:0000313" key="2">
    <source>
        <dbReference type="EMBL" id="TBU97720.1"/>
    </source>
</evidence>
<evidence type="ECO:0000313" key="3">
    <source>
        <dbReference type="Proteomes" id="UP000292639"/>
    </source>
</evidence>
<dbReference type="AlphaFoldDB" id="A0A4Q9RCF1"/>
<feature type="non-terminal residue" evidence="2">
    <location>
        <position position="1"/>
    </location>
</feature>
<evidence type="ECO:0000313" key="1">
    <source>
        <dbReference type="EMBL" id="TBU91319.1"/>
    </source>
</evidence>
<proteinExistence type="predicted"/>
<comment type="caution">
    <text evidence="2">The sequence shown here is derived from an EMBL/GenBank/DDBJ whole genome shotgun (WGS) entry which is preliminary data.</text>
</comment>
<dbReference type="EMBL" id="QJUP01000027">
    <property type="protein sequence ID" value="TBU91319.1"/>
    <property type="molecule type" value="Genomic_DNA"/>
</dbReference>
<dbReference type="EMBL" id="QJUP01000008">
    <property type="protein sequence ID" value="TBU97720.1"/>
    <property type="molecule type" value="Genomic_DNA"/>
</dbReference>
<name>A0A4Q9RCF1_9GAMM</name>
<organism evidence="2 3">
    <name type="scientific">Stutzerimonas kirkiae</name>
    <dbReference type="NCBI Taxonomy" id="2211392"/>
    <lineage>
        <taxon>Bacteria</taxon>
        <taxon>Pseudomonadati</taxon>
        <taxon>Pseudomonadota</taxon>
        <taxon>Gammaproteobacteria</taxon>
        <taxon>Pseudomonadales</taxon>
        <taxon>Pseudomonadaceae</taxon>
        <taxon>Stutzerimonas</taxon>
    </lineage>
</organism>
<dbReference type="Proteomes" id="UP000292639">
    <property type="component" value="Unassembled WGS sequence"/>
</dbReference>
<keyword evidence="3" id="KW-1185">Reference proteome</keyword>
<reference evidence="2 3" key="1">
    <citation type="submission" date="2018-06" db="EMBL/GenBank/DDBJ databases">
        <title>Three novel Pseudomonas species isolated from symptomatic oak.</title>
        <authorList>
            <person name="Bueno-Gonzalez V."/>
            <person name="Brady C."/>
        </authorList>
    </citation>
    <scope>NUCLEOTIDE SEQUENCE [LARGE SCALE GENOMIC DNA]</scope>
    <source>
        <strain evidence="2 3">P17C</strain>
    </source>
</reference>
<protein>
    <submittedName>
        <fullName evidence="2">IS110 family transposase</fullName>
    </submittedName>
</protein>